<dbReference type="InterPro" id="IPR027443">
    <property type="entry name" value="IPNS-like_sf"/>
</dbReference>
<dbReference type="GO" id="GO:0046872">
    <property type="term" value="F:metal ion binding"/>
    <property type="evidence" value="ECO:0007669"/>
    <property type="project" value="UniProtKB-KW"/>
</dbReference>
<evidence type="ECO:0000313" key="5">
    <source>
        <dbReference type="EMBL" id="CAI0414857.1"/>
    </source>
</evidence>
<name>A0AAV0JZH6_9ROSI</name>
<accession>A0AAV0JZH6</accession>
<dbReference type="InterPro" id="IPR026992">
    <property type="entry name" value="DIOX_N"/>
</dbReference>
<evidence type="ECO:0000256" key="1">
    <source>
        <dbReference type="ARBA" id="ARBA00022723"/>
    </source>
</evidence>
<dbReference type="InterPro" id="IPR005123">
    <property type="entry name" value="Oxoglu/Fe-dep_dioxygenase_dom"/>
</dbReference>
<evidence type="ECO:0000313" key="6">
    <source>
        <dbReference type="Proteomes" id="UP001154282"/>
    </source>
</evidence>
<dbReference type="InterPro" id="IPR050231">
    <property type="entry name" value="Iron_ascorbate_oxido_reductase"/>
</dbReference>
<keyword evidence="3" id="KW-0560">Oxidoreductase</keyword>
<dbReference type="Pfam" id="PF03171">
    <property type="entry name" value="2OG-FeII_Oxy"/>
    <property type="match status" value="1"/>
</dbReference>
<comment type="caution">
    <text evidence="5">The sequence shown here is derived from an EMBL/GenBank/DDBJ whole genome shotgun (WGS) entry which is preliminary data.</text>
</comment>
<dbReference type="Proteomes" id="UP001154282">
    <property type="component" value="Unassembled WGS sequence"/>
</dbReference>
<dbReference type="EMBL" id="CAMGYJ010000005">
    <property type="protein sequence ID" value="CAI0414857.1"/>
    <property type="molecule type" value="Genomic_DNA"/>
</dbReference>
<proteinExistence type="inferred from homology"/>
<dbReference type="AlphaFoldDB" id="A0AAV0JZH6"/>
<evidence type="ECO:0000256" key="3">
    <source>
        <dbReference type="RuleBase" id="RU003682"/>
    </source>
</evidence>
<keyword evidence="6" id="KW-1185">Reference proteome</keyword>
<reference evidence="5" key="1">
    <citation type="submission" date="2022-08" db="EMBL/GenBank/DDBJ databases">
        <authorList>
            <person name="Gutierrez-Valencia J."/>
        </authorList>
    </citation>
    <scope>NUCLEOTIDE SEQUENCE</scope>
</reference>
<keyword evidence="2 3" id="KW-0408">Iron</keyword>
<gene>
    <name evidence="5" type="ORF">LITE_LOCUS16443</name>
</gene>
<sequence length="363" mass="39295">MITTALSEAFGQYTLKPHQIVPLDFHSVDTLPETHVWPPPPGPELVNTAAGDGQLVFPVPVIDFSVPEDSSGKLMVEACETWGVFQLVNHGIPLEILAAVEAQTKRLFALPASRKLEALRSPNGVNGYGQARFASLFDKNMWNEGFTVMGSPADHARKLWPDDYQGFCDVIEDYQKRMRELAARLLGLILRSANTPAQEIRRISSPSATMTTLQLNSYPPCPDPTRAMGMAPHTDTSFLTLLYQGGVKGLQIFSDRGGGGGGGGWGMVDPVDGGITVNVGDLLHVVSNARFHTARHRVVLREARQRVSVGLFFVPTADCVLSPLACGGGGGEGEVCRYRAVSVKEYIGLKYKGFETVLSAITK</sequence>
<dbReference type="Gene3D" id="2.60.120.330">
    <property type="entry name" value="B-lactam Antibiotic, Isopenicillin N Synthase, Chain"/>
    <property type="match status" value="1"/>
</dbReference>
<organism evidence="5 6">
    <name type="scientific">Linum tenue</name>
    <dbReference type="NCBI Taxonomy" id="586396"/>
    <lineage>
        <taxon>Eukaryota</taxon>
        <taxon>Viridiplantae</taxon>
        <taxon>Streptophyta</taxon>
        <taxon>Embryophyta</taxon>
        <taxon>Tracheophyta</taxon>
        <taxon>Spermatophyta</taxon>
        <taxon>Magnoliopsida</taxon>
        <taxon>eudicotyledons</taxon>
        <taxon>Gunneridae</taxon>
        <taxon>Pentapetalae</taxon>
        <taxon>rosids</taxon>
        <taxon>fabids</taxon>
        <taxon>Malpighiales</taxon>
        <taxon>Linaceae</taxon>
        <taxon>Linum</taxon>
    </lineage>
</organism>
<keyword evidence="1 3" id="KW-0479">Metal-binding</keyword>
<dbReference type="PROSITE" id="PS51471">
    <property type="entry name" value="FE2OG_OXY"/>
    <property type="match status" value="1"/>
</dbReference>
<comment type="similarity">
    <text evidence="3">Belongs to the iron/ascorbate-dependent oxidoreductase family.</text>
</comment>
<dbReference type="Pfam" id="PF14226">
    <property type="entry name" value="DIOX_N"/>
    <property type="match status" value="1"/>
</dbReference>
<evidence type="ECO:0000256" key="2">
    <source>
        <dbReference type="ARBA" id="ARBA00023004"/>
    </source>
</evidence>
<dbReference type="GO" id="GO:0016491">
    <property type="term" value="F:oxidoreductase activity"/>
    <property type="evidence" value="ECO:0007669"/>
    <property type="project" value="UniProtKB-KW"/>
</dbReference>
<evidence type="ECO:0000259" key="4">
    <source>
        <dbReference type="PROSITE" id="PS51471"/>
    </source>
</evidence>
<dbReference type="SUPFAM" id="SSF51197">
    <property type="entry name" value="Clavaminate synthase-like"/>
    <property type="match status" value="1"/>
</dbReference>
<feature type="domain" description="Fe2OG dioxygenase" evidence="4">
    <location>
        <begin position="209"/>
        <end position="315"/>
    </location>
</feature>
<protein>
    <recommendedName>
        <fullName evidence="4">Fe2OG dioxygenase domain-containing protein</fullName>
    </recommendedName>
</protein>
<dbReference type="InterPro" id="IPR044861">
    <property type="entry name" value="IPNS-like_FE2OG_OXY"/>
</dbReference>
<dbReference type="PANTHER" id="PTHR47990">
    <property type="entry name" value="2-OXOGLUTARATE (2OG) AND FE(II)-DEPENDENT OXYGENASE SUPERFAMILY PROTEIN-RELATED"/>
    <property type="match status" value="1"/>
</dbReference>